<evidence type="ECO:0000313" key="1">
    <source>
        <dbReference type="EMBL" id="RUO64541.1"/>
    </source>
</evidence>
<evidence type="ECO:0000313" key="2">
    <source>
        <dbReference type="Proteomes" id="UP000288361"/>
    </source>
</evidence>
<accession>A0A432YS62</accession>
<dbReference type="RefSeq" id="WP_126752214.1">
    <property type="nucleotide sequence ID" value="NZ_JBHUMT010000001.1"/>
</dbReference>
<organism evidence="1 2">
    <name type="scientific">Idiomarina piscisalsi</name>
    <dbReference type="NCBI Taxonomy" id="1096243"/>
    <lineage>
        <taxon>Bacteria</taxon>
        <taxon>Pseudomonadati</taxon>
        <taxon>Pseudomonadota</taxon>
        <taxon>Gammaproteobacteria</taxon>
        <taxon>Alteromonadales</taxon>
        <taxon>Idiomarinaceae</taxon>
        <taxon>Idiomarina</taxon>
    </lineage>
</organism>
<dbReference type="Proteomes" id="UP000288361">
    <property type="component" value="Unassembled WGS sequence"/>
</dbReference>
<sequence length="622" mass="70882">MTNSFPYSVPIMDAIRHDYERFRLETYQHSHKGLFTDGKKLFAVIPEVKQNKALLNELKEQYYNLHSVGVPYATIVGEELDNYYPIESRSMLEKIQVYGHPMTMGEAINQINIHIPRKYHPFHVQFLFATNEFKLTFKTRLAQSEQQDIRLICESLGHQGYDFTFETNPTISDYPGVVDFKPNTQNNMQLVASGFIQKQFSRELLARYEEDEEFWVQNRQSVFSGDETAQKDEFLLPKFLAKQTRCFVDASVFPRQNLRVYLTLYEQVVIALPLQAEDEHFYKMFNINRHELRELVARGRLLFVVPQNLSRYSQSLLLDIISVDPNAIIFSRRLAAATIKAIQSKTKIMGATFSSDEQYHFLHRCARVNIPEVQKLASILSEQWQFGEFLLDKEGATSAHQLGVSRLAAKSFQERGKDLLIELTSAGSSYEYAQGLGAHHFPFDSNDYSEAAACQVISGLYNGVAKQTKQIRESELSTLLSEILTINNDMDILELDNALSSSLTRSLPNIVKEYANMDESERFQKLKSLEQEVKTIENNKARLSKLNMSGFLGSLAGAGMELTGTRGGGFIALGGWLINALKVYADELKLEENPIFTKLSSLNHFTSKDAIIVQRVRDSVSK</sequence>
<comment type="caution">
    <text evidence="1">The sequence shown here is derived from an EMBL/GenBank/DDBJ whole genome shotgun (WGS) entry which is preliminary data.</text>
</comment>
<dbReference type="AlphaFoldDB" id="A0A432YS62"/>
<reference evidence="1 2" key="1">
    <citation type="journal article" date="2011" name="Front. Microbiol.">
        <title>Genomic signatures of strain selection and enhancement in Bacillus atrophaeus var. globigii, a historical biowarfare simulant.</title>
        <authorList>
            <person name="Gibbons H.S."/>
            <person name="Broomall S.M."/>
            <person name="McNew L.A."/>
            <person name="Daligault H."/>
            <person name="Chapman C."/>
            <person name="Bruce D."/>
            <person name="Karavis M."/>
            <person name="Krepps M."/>
            <person name="McGregor P.A."/>
            <person name="Hong C."/>
            <person name="Park K.H."/>
            <person name="Akmal A."/>
            <person name="Feldman A."/>
            <person name="Lin J.S."/>
            <person name="Chang W.E."/>
            <person name="Higgs B.W."/>
            <person name="Demirev P."/>
            <person name="Lindquist J."/>
            <person name="Liem A."/>
            <person name="Fochler E."/>
            <person name="Read T.D."/>
            <person name="Tapia R."/>
            <person name="Johnson S."/>
            <person name="Bishop-Lilly K.A."/>
            <person name="Detter C."/>
            <person name="Han C."/>
            <person name="Sozhamannan S."/>
            <person name="Rosenzweig C.N."/>
            <person name="Skowronski E.W."/>
        </authorList>
    </citation>
    <scope>NUCLEOTIDE SEQUENCE [LARGE SCALE GENOMIC DNA]</scope>
    <source>
        <strain evidence="1 2">TPS4-2</strain>
    </source>
</reference>
<proteinExistence type="predicted"/>
<name>A0A432YS62_9GAMM</name>
<protein>
    <submittedName>
        <fullName evidence="1">Uncharacterized protein</fullName>
    </submittedName>
</protein>
<gene>
    <name evidence="1" type="ORF">CWI73_07570</name>
</gene>
<dbReference type="EMBL" id="PIQA01000004">
    <property type="protein sequence ID" value="RUO64541.1"/>
    <property type="molecule type" value="Genomic_DNA"/>
</dbReference>